<sequence length="116" mass="13291">MRRQGPRARVTVDPEIEKTCRRNRRNKRLERATERVEQEVVMANNGNNDNNGDWGWNELVKERMVGDGPEEERTIGALQLGHSSWCMRAGVVFGRVQLGTRANRRGTDDWSRAVGD</sequence>
<accession>A0A803NKQ5</accession>
<dbReference type="Gramene" id="evm.model.01.2329">
    <property type="protein sequence ID" value="cds.evm.model.01.2329"/>
    <property type="gene ID" value="evm.TU.01.2329"/>
</dbReference>
<evidence type="ECO:0000313" key="2">
    <source>
        <dbReference type="EnsemblPlants" id="cds.evm.model.01.2329"/>
    </source>
</evidence>
<feature type="compositionally biased region" description="Low complexity" evidence="1">
    <location>
        <begin position="44"/>
        <end position="55"/>
    </location>
</feature>
<dbReference type="AlphaFoldDB" id="A0A803NKQ5"/>
<evidence type="ECO:0000313" key="3">
    <source>
        <dbReference type="Proteomes" id="UP000596661"/>
    </source>
</evidence>
<dbReference type="EMBL" id="UZAU01000070">
    <property type="status" value="NOT_ANNOTATED_CDS"/>
    <property type="molecule type" value="Genomic_DNA"/>
</dbReference>
<reference evidence="2" key="1">
    <citation type="submission" date="2018-11" db="EMBL/GenBank/DDBJ databases">
        <authorList>
            <person name="Grassa J C."/>
        </authorList>
    </citation>
    <scope>NUCLEOTIDE SEQUENCE [LARGE SCALE GENOMIC DNA]</scope>
</reference>
<keyword evidence="3" id="KW-1185">Reference proteome</keyword>
<reference evidence="2" key="2">
    <citation type="submission" date="2021-03" db="UniProtKB">
        <authorList>
            <consortium name="EnsemblPlants"/>
        </authorList>
    </citation>
    <scope>IDENTIFICATION</scope>
</reference>
<organism evidence="2 3">
    <name type="scientific">Cannabis sativa</name>
    <name type="common">Hemp</name>
    <name type="synonym">Marijuana</name>
    <dbReference type="NCBI Taxonomy" id="3483"/>
    <lineage>
        <taxon>Eukaryota</taxon>
        <taxon>Viridiplantae</taxon>
        <taxon>Streptophyta</taxon>
        <taxon>Embryophyta</taxon>
        <taxon>Tracheophyta</taxon>
        <taxon>Spermatophyta</taxon>
        <taxon>Magnoliopsida</taxon>
        <taxon>eudicotyledons</taxon>
        <taxon>Gunneridae</taxon>
        <taxon>Pentapetalae</taxon>
        <taxon>rosids</taxon>
        <taxon>fabids</taxon>
        <taxon>Rosales</taxon>
        <taxon>Cannabaceae</taxon>
        <taxon>Cannabis</taxon>
    </lineage>
</organism>
<dbReference type="Proteomes" id="UP000596661">
    <property type="component" value="Chromosome 1"/>
</dbReference>
<feature type="region of interest" description="Disordered" evidence="1">
    <location>
        <begin position="24"/>
        <end position="55"/>
    </location>
</feature>
<protein>
    <submittedName>
        <fullName evidence="2">Uncharacterized protein</fullName>
    </submittedName>
</protein>
<proteinExistence type="predicted"/>
<dbReference type="EnsemblPlants" id="evm.model.01.2329">
    <property type="protein sequence ID" value="cds.evm.model.01.2329"/>
    <property type="gene ID" value="evm.TU.01.2329"/>
</dbReference>
<name>A0A803NKQ5_CANSA</name>
<feature type="compositionally biased region" description="Basic and acidic residues" evidence="1">
    <location>
        <begin position="29"/>
        <end position="38"/>
    </location>
</feature>
<evidence type="ECO:0000256" key="1">
    <source>
        <dbReference type="SAM" id="MobiDB-lite"/>
    </source>
</evidence>